<evidence type="ECO:0000313" key="2">
    <source>
        <dbReference type="Proteomes" id="UP001430377"/>
    </source>
</evidence>
<protein>
    <submittedName>
        <fullName evidence="1">Uncharacterized protein</fullName>
    </submittedName>
</protein>
<keyword evidence="2" id="KW-1185">Reference proteome</keyword>
<evidence type="ECO:0000313" key="1">
    <source>
        <dbReference type="EMBL" id="MBX0324547.1"/>
    </source>
</evidence>
<comment type="caution">
    <text evidence="1">The sequence shown here is derived from an EMBL/GenBank/DDBJ whole genome shotgun (WGS) entry which is preliminary data.</text>
</comment>
<accession>A0AAW4PWD2</accession>
<dbReference type="RefSeq" id="WP_220619502.1">
    <property type="nucleotide sequence ID" value="NZ_RKLR01000007.1"/>
</dbReference>
<gene>
    <name evidence="1" type="ORF">EGH21_16075</name>
</gene>
<organism evidence="1 2">
    <name type="scientific">Haloarcula rubra</name>
    <dbReference type="NCBI Taxonomy" id="2487747"/>
    <lineage>
        <taxon>Archaea</taxon>
        <taxon>Methanobacteriati</taxon>
        <taxon>Methanobacteriota</taxon>
        <taxon>Stenosarchaea group</taxon>
        <taxon>Halobacteria</taxon>
        <taxon>Halobacteriales</taxon>
        <taxon>Haloarculaceae</taxon>
        <taxon>Haloarcula</taxon>
    </lineage>
</organism>
<sequence length="82" mass="9074">MDWTEPGLRRIALVGDPVVGRVKRRKKMDSPGPTDGVSLSGFKTVRCAHAGEQPKRVEEALEELIEEGAVDYDGEKLRPVDE</sequence>
<dbReference type="EMBL" id="RKLR01000007">
    <property type="protein sequence ID" value="MBX0324547.1"/>
    <property type="molecule type" value="Genomic_DNA"/>
</dbReference>
<reference evidence="1 2" key="1">
    <citation type="submission" date="2021-06" db="EMBL/GenBank/DDBJ databases">
        <title>Halomicroarcula sp. a new haloarchaeum isolated from saline soil.</title>
        <authorList>
            <person name="Duran-Viseras A."/>
            <person name="Sanchez-Porro C."/>
            <person name="Ventosa A."/>
        </authorList>
    </citation>
    <scope>NUCLEOTIDE SEQUENCE [LARGE SCALE GENOMIC DNA]</scope>
    <source>
        <strain evidence="1 2">F13</strain>
    </source>
</reference>
<dbReference type="AlphaFoldDB" id="A0AAW4PWD2"/>
<proteinExistence type="predicted"/>
<dbReference type="Proteomes" id="UP001430377">
    <property type="component" value="Unassembled WGS sequence"/>
</dbReference>
<name>A0AAW4PWD2_9EURY</name>